<dbReference type="OrthoDB" id="1919827at2759"/>
<dbReference type="AlphaFoldDB" id="A0A7J0EHW2"/>
<protein>
    <submittedName>
        <fullName evidence="1">Uncharacterized protein</fullName>
    </submittedName>
</protein>
<dbReference type="PANTHER" id="PTHR36323:SF1">
    <property type="entry name" value="MYOTUBULARIN-LIKE PROTEIN"/>
    <property type="match status" value="1"/>
</dbReference>
<accession>A0A7J0EHW2</accession>
<reference evidence="1 2" key="1">
    <citation type="submission" date="2019-07" db="EMBL/GenBank/DDBJ databases">
        <title>De Novo Assembly of kiwifruit Actinidia rufa.</title>
        <authorList>
            <person name="Sugita-Konishi S."/>
            <person name="Sato K."/>
            <person name="Mori E."/>
            <person name="Abe Y."/>
            <person name="Kisaki G."/>
            <person name="Hamano K."/>
            <person name="Suezawa K."/>
            <person name="Otani M."/>
            <person name="Fukuda T."/>
            <person name="Manabe T."/>
            <person name="Gomi K."/>
            <person name="Tabuchi M."/>
            <person name="Akimitsu K."/>
            <person name="Kataoka I."/>
        </authorList>
    </citation>
    <scope>NUCLEOTIDE SEQUENCE [LARGE SCALE GENOMIC DNA]</scope>
    <source>
        <strain evidence="2">cv. Fuchu</strain>
    </source>
</reference>
<evidence type="ECO:0000313" key="1">
    <source>
        <dbReference type="EMBL" id="GFY86075.1"/>
    </source>
</evidence>
<dbReference type="Proteomes" id="UP000585474">
    <property type="component" value="Unassembled WGS sequence"/>
</dbReference>
<name>A0A7J0EHW2_9ERIC</name>
<gene>
    <name evidence="1" type="ORF">Acr_04g0008130</name>
</gene>
<evidence type="ECO:0000313" key="2">
    <source>
        <dbReference type="Proteomes" id="UP000585474"/>
    </source>
</evidence>
<keyword evidence="2" id="KW-1185">Reference proteome</keyword>
<organism evidence="1 2">
    <name type="scientific">Actinidia rufa</name>
    <dbReference type="NCBI Taxonomy" id="165716"/>
    <lineage>
        <taxon>Eukaryota</taxon>
        <taxon>Viridiplantae</taxon>
        <taxon>Streptophyta</taxon>
        <taxon>Embryophyta</taxon>
        <taxon>Tracheophyta</taxon>
        <taxon>Spermatophyta</taxon>
        <taxon>Magnoliopsida</taxon>
        <taxon>eudicotyledons</taxon>
        <taxon>Gunneridae</taxon>
        <taxon>Pentapetalae</taxon>
        <taxon>asterids</taxon>
        <taxon>Ericales</taxon>
        <taxon>Actinidiaceae</taxon>
        <taxon>Actinidia</taxon>
    </lineage>
</organism>
<comment type="caution">
    <text evidence="1">The sequence shown here is derived from an EMBL/GenBank/DDBJ whole genome shotgun (WGS) entry which is preliminary data.</text>
</comment>
<dbReference type="EMBL" id="BJWL01000004">
    <property type="protein sequence ID" value="GFY86075.1"/>
    <property type="molecule type" value="Genomic_DNA"/>
</dbReference>
<sequence length="158" mass="17542">MLCSKPSTIKDAHLPPWQLRHRCSSTSADPSSPQISCIGQIKKNNRITATTSTIQYHKLKRLFSGKNLTPTPPRREMIISSARAVPKLGTYDDNYINDKVPVAEMDPPLPVVKRAAAAYKERGRDEVSLWKRRSGGAALRSLQVQPIHIPNNPPIPSV</sequence>
<dbReference type="PANTHER" id="PTHR36323">
    <property type="entry name" value="MYOTUBULARIN-LIKE PROTEIN"/>
    <property type="match status" value="1"/>
</dbReference>
<proteinExistence type="predicted"/>